<dbReference type="Proteomes" id="UP000095300">
    <property type="component" value="Unassembled WGS sequence"/>
</dbReference>
<dbReference type="VEuPathDB" id="VectorBase:SCAU008440"/>
<gene>
    <name evidence="2" type="primary">106087392</name>
</gene>
<feature type="signal peptide" evidence="1">
    <location>
        <begin position="1"/>
        <end position="23"/>
    </location>
</feature>
<keyword evidence="3" id="KW-1185">Reference proteome</keyword>
<dbReference type="AlphaFoldDB" id="A0A1I8PIV6"/>
<keyword evidence="1" id="KW-0732">Signal</keyword>
<name>A0A1I8PIV6_STOCA</name>
<sequence length="276" mass="31264">MISQNNYGFLLAMALLVCGPAEAQLSQYGSYAAVEKFPQMPQDGVKRNNPFGLNGQVSYFPSQNVGAISSPALHSKESVNYVPLHQYQYVSSSPTTPTQMLWTGPPIVVGDDYYYIERNGGQRQQSGNPPSLQTTRRTSKNLALPGYSNHQQVVPPSQFNYGNQVIYHSDVRRHQILTSPEDAFKPLATVGFPMTKEDAQQYQEASEQQQQANFYHSNHREAEPFDILNANLNYLRAVASSADSDDRLANKNEKVDYDEHFKEYLRKNPYRIRPLY</sequence>
<feature type="chain" id="PRO_5009326729" evidence="1">
    <location>
        <begin position="24"/>
        <end position="276"/>
    </location>
</feature>
<reference evidence="2" key="1">
    <citation type="submission" date="2020-05" db="UniProtKB">
        <authorList>
            <consortium name="EnsemblMetazoa"/>
        </authorList>
    </citation>
    <scope>IDENTIFICATION</scope>
    <source>
        <strain evidence="2">USDA</strain>
    </source>
</reference>
<dbReference type="KEGG" id="scac:106087392"/>
<evidence type="ECO:0000313" key="2">
    <source>
        <dbReference type="EnsemblMetazoa" id="SCAU008440-PA"/>
    </source>
</evidence>
<accession>A0A1I8PIV6</accession>
<dbReference type="OrthoDB" id="10663804at2759"/>
<evidence type="ECO:0000313" key="3">
    <source>
        <dbReference type="Proteomes" id="UP000095300"/>
    </source>
</evidence>
<proteinExistence type="predicted"/>
<dbReference type="EnsemblMetazoa" id="SCAU008440-RA">
    <property type="protein sequence ID" value="SCAU008440-PA"/>
    <property type="gene ID" value="SCAU008440"/>
</dbReference>
<organism evidence="2 3">
    <name type="scientific">Stomoxys calcitrans</name>
    <name type="common">Stable fly</name>
    <name type="synonym">Conops calcitrans</name>
    <dbReference type="NCBI Taxonomy" id="35570"/>
    <lineage>
        <taxon>Eukaryota</taxon>
        <taxon>Metazoa</taxon>
        <taxon>Ecdysozoa</taxon>
        <taxon>Arthropoda</taxon>
        <taxon>Hexapoda</taxon>
        <taxon>Insecta</taxon>
        <taxon>Pterygota</taxon>
        <taxon>Neoptera</taxon>
        <taxon>Endopterygota</taxon>
        <taxon>Diptera</taxon>
        <taxon>Brachycera</taxon>
        <taxon>Muscomorpha</taxon>
        <taxon>Muscoidea</taxon>
        <taxon>Muscidae</taxon>
        <taxon>Stomoxys</taxon>
    </lineage>
</organism>
<protein>
    <submittedName>
        <fullName evidence="2">Uncharacterized protein</fullName>
    </submittedName>
</protein>
<evidence type="ECO:0000256" key="1">
    <source>
        <dbReference type="SAM" id="SignalP"/>
    </source>
</evidence>